<gene>
    <name evidence="3" type="ORF">LX15_000200</name>
</gene>
<evidence type="ECO:0000259" key="2">
    <source>
        <dbReference type="Pfam" id="PF00109"/>
    </source>
</evidence>
<dbReference type="SUPFAM" id="SSF53901">
    <property type="entry name" value="Thiolase-like"/>
    <property type="match status" value="2"/>
</dbReference>
<sequence length="363" mass="37719">MDVSAAREPLVVSAWSAVSPFGIGRDAFAAGVRSGAGTARRVAESHGEVPHDHACLVPDFDVRAVLGRKGTRSMDRVSGLAVATARELLAGVGDLGDPTRTGVVLGTSGTAQQMRDFTRDSLLGSRPFHVNPAIVPNGVMNHAASQIAIWHDLRGPNATVATGRTSGLSALAYARGLLRSGRARRVLVGAAEEYSATRAWLEHHRTSERLALGEGCALFLLESGSAARDGARRPLLEVLAVESQVALGDDVGPALRQCLVDALDRAAVRPEEIGVVRHSAAPGDLGRQEVEAVRSLVGAEALTRAPDVACLGETSSVVAAFQLAALLSVAPTRGGVGDVAAITSVTDEGTVACGLFRLVRDRD</sequence>
<keyword evidence="4" id="KW-1185">Reference proteome</keyword>
<accession>A0ABT1HLX1</accession>
<dbReference type="PANTHER" id="PTHR11712:SF336">
    <property type="entry name" value="3-OXOACYL-[ACYL-CARRIER-PROTEIN] SYNTHASE, MITOCHONDRIAL"/>
    <property type="match status" value="1"/>
</dbReference>
<dbReference type="InterPro" id="IPR000794">
    <property type="entry name" value="Beta-ketoacyl_synthase"/>
</dbReference>
<keyword evidence="1" id="KW-0808">Transferase</keyword>
<dbReference type="PANTHER" id="PTHR11712">
    <property type="entry name" value="POLYKETIDE SYNTHASE-RELATED"/>
    <property type="match status" value="1"/>
</dbReference>
<dbReference type="RefSeq" id="WP_253667512.1">
    <property type="nucleotide sequence ID" value="NZ_JAMTCP010000001.1"/>
</dbReference>
<dbReference type="InterPro" id="IPR014030">
    <property type="entry name" value="Ketoacyl_synth_N"/>
</dbReference>
<dbReference type="InterPro" id="IPR016039">
    <property type="entry name" value="Thiolase-like"/>
</dbReference>
<protein>
    <submittedName>
        <fullName evidence="3">3-oxoacyl-[acyl-carrier-protein] synthase II</fullName>
    </submittedName>
</protein>
<proteinExistence type="predicted"/>
<organism evidence="3 4">
    <name type="scientific">Streptoalloteichus tenebrarius (strain ATCC 17920 / DSM 40477 / JCM 4838 / CBS 697.72 / NBRC 16177 / NCIMB 11028 / NRRL B-12390 / A12253. 1 / ISP 5477)</name>
    <name type="common">Streptomyces tenebrarius</name>
    <dbReference type="NCBI Taxonomy" id="1933"/>
    <lineage>
        <taxon>Bacteria</taxon>
        <taxon>Bacillati</taxon>
        <taxon>Actinomycetota</taxon>
        <taxon>Actinomycetes</taxon>
        <taxon>Pseudonocardiales</taxon>
        <taxon>Pseudonocardiaceae</taxon>
        <taxon>Streptoalloteichus</taxon>
    </lineage>
</organism>
<evidence type="ECO:0000256" key="1">
    <source>
        <dbReference type="ARBA" id="ARBA00022679"/>
    </source>
</evidence>
<evidence type="ECO:0000313" key="3">
    <source>
        <dbReference type="EMBL" id="MCP2256517.1"/>
    </source>
</evidence>
<evidence type="ECO:0000313" key="4">
    <source>
        <dbReference type="Proteomes" id="UP001205311"/>
    </source>
</evidence>
<dbReference type="Pfam" id="PF00109">
    <property type="entry name" value="ketoacyl-synt"/>
    <property type="match status" value="1"/>
</dbReference>
<dbReference type="EMBL" id="JAMTCP010000001">
    <property type="protein sequence ID" value="MCP2256517.1"/>
    <property type="molecule type" value="Genomic_DNA"/>
</dbReference>
<name>A0ABT1HLX1_STRSD</name>
<comment type="caution">
    <text evidence="3">The sequence shown here is derived from an EMBL/GenBank/DDBJ whole genome shotgun (WGS) entry which is preliminary data.</text>
</comment>
<feature type="domain" description="Beta-ketoacyl synthase-like N-terminal" evidence="2">
    <location>
        <begin position="8"/>
        <end position="199"/>
    </location>
</feature>
<dbReference type="Proteomes" id="UP001205311">
    <property type="component" value="Unassembled WGS sequence"/>
</dbReference>
<dbReference type="Gene3D" id="3.40.47.10">
    <property type="match status" value="1"/>
</dbReference>
<reference evidence="3 4" key="1">
    <citation type="submission" date="2022-06" db="EMBL/GenBank/DDBJ databases">
        <title>Genomic Encyclopedia of Archaeal and Bacterial Type Strains, Phase II (KMG-II): from individual species to whole genera.</title>
        <authorList>
            <person name="Goeker M."/>
        </authorList>
    </citation>
    <scope>NUCLEOTIDE SEQUENCE [LARGE SCALE GENOMIC DNA]</scope>
    <source>
        <strain evidence="3 4">DSM 40477</strain>
    </source>
</reference>